<sequence length="543" mass="60870">MGTPTKFKRLLHRLYSTTGPVDRFSLGDRKGSEAPELSSHPEPSFTSNARENAKLLEQLFHYPKNKGFTSSTLALPNKSGQWGAAYLLYVKGLVDQNFLNARVVEPLQKIALDWDRDRTRAVQTSVLKTTSSLPSQTLQQVQEMMLRGHAALFLPHSPVCLLVDVASVMGRKIGEPKTEIVIRGSHEGFVENHDLNIGLIQKEMLNQNLIVENIMNSGTVQARLSMLYLDNLANPKLVEEVRRRLSLIQVTSLLTSGSVVQQIEDAPYSLMPTLAVTERPDRSCAMILDGHVIVLVDHSPFAILCPTTFWTMFHTSEEYNLRMYYGNFIRLIRLLSCFFALYAPGIYIALTNFQPEMIPTDLMLAIAGSRETLPFPTFLEILIMEFAFELIREAGLRLPSVIGSTIGIVGALILGQAAVQANIISPILVILVSITGLGSFAIPNQDLSFAIRIFRFVFLALGGTLGFLGISVGTVFMLAHIVSLQSFGVPFMAPRFPHMKSNRDFIFRGQNWLQKVYGQHTRPQQEERFHNEEGRQWDHPKEE</sequence>
<feature type="region of interest" description="Disordered" evidence="3">
    <location>
        <begin position="520"/>
        <end position="543"/>
    </location>
</feature>
<evidence type="ECO:0000256" key="4">
    <source>
        <dbReference type="SAM" id="Phobius"/>
    </source>
</evidence>
<protein>
    <submittedName>
        <fullName evidence="5">Spore germination protein</fullName>
    </submittedName>
</protein>
<dbReference type="PANTHER" id="PTHR22550">
    <property type="entry name" value="SPORE GERMINATION PROTEIN"/>
    <property type="match status" value="1"/>
</dbReference>
<evidence type="ECO:0000256" key="2">
    <source>
        <dbReference type="ARBA" id="ARBA00023136"/>
    </source>
</evidence>
<feature type="transmembrane region" description="Helical" evidence="4">
    <location>
        <begin position="449"/>
        <end position="469"/>
    </location>
</feature>
<dbReference type="RefSeq" id="WP_201638025.1">
    <property type="nucleotide sequence ID" value="NZ_JAEQNB010000008.1"/>
</dbReference>
<dbReference type="PIRSF" id="PIRSF005690">
    <property type="entry name" value="GerBA"/>
    <property type="match status" value="1"/>
</dbReference>
<dbReference type="InterPro" id="IPR004995">
    <property type="entry name" value="Spore_Ger"/>
</dbReference>
<keyword evidence="4" id="KW-1133">Transmembrane helix</keyword>
<comment type="similarity">
    <text evidence="1">Belongs to the GerABKA family.</text>
</comment>
<keyword evidence="4" id="KW-0812">Transmembrane</keyword>
<dbReference type="Pfam" id="PF03323">
    <property type="entry name" value="GerA"/>
    <property type="match status" value="1"/>
</dbReference>
<comment type="caution">
    <text evidence="5">The sequence shown here is derived from an EMBL/GenBank/DDBJ whole genome shotgun (WGS) entry which is preliminary data.</text>
</comment>
<feature type="transmembrane region" description="Helical" evidence="4">
    <location>
        <begin position="331"/>
        <end position="353"/>
    </location>
</feature>
<feature type="compositionally biased region" description="Basic and acidic residues" evidence="3">
    <location>
        <begin position="523"/>
        <end position="543"/>
    </location>
</feature>
<evidence type="ECO:0000313" key="6">
    <source>
        <dbReference type="Proteomes" id="UP000602284"/>
    </source>
</evidence>
<evidence type="ECO:0000256" key="3">
    <source>
        <dbReference type="SAM" id="MobiDB-lite"/>
    </source>
</evidence>
<gene>
    <name evidence="5" type="ORF">JJB07_20745</name>
</gene>
<name>A0ABS1JFI6_9BACL</name>
<evidence type="ECO:0000313" key="5">
    <source>
        <dbReference type="EMBL" id="MBL0389024.1"/>
    </source>
</evidence>
<proteinExistence type="inferred from homology"/>
<feature type="transmembrane region" description="Helical" evidence="4">
    <location>
        <begin position="398"/>
        <end position="417"/>
    </location>
</feature>
<feature type="region of interest" description="Disordered" evidence="3">
    <location>
        <begin position="22"/>
        <end position="47"/>
    </location>
</feature>
<dbReference type="PANTHER" id="PTHR22550:SF5">
    <property type="entry name" value="LEUCINE ZIPPER PROTEIN 4"/>
    <property type="match status" value="1"/>
</dbReference>
<reference evidence="5 6" key="1">
    <citation type="submission" date="2021-01" db="EMBL/GenBank/DDBJ databases">
        <title>Tumebacillus sp. strain ITR2 16S ribosomal RNA gene Genome sequencing and assembly.</title>
        <authorList>
            <person name="Kang M."/>
        </authorList>
    </citation>
    <scope>NUCLEOTIDE SEQUENCE [LARGE SCALE GENOMIC DNA]</scope>
    <source>
        <strain evidence="5 6">ITR2</strain>
    </source>
</reference>
<dbReference type="InterPro" id="IPR050768">
    <property type="entry name" value="UPF0353/GerABKA_families"/>
</dbReference>
<evidence type="ECO:0000256" key="1">
    <source>
        <dbReference type="ARBA" id="ARBA00005278"/>
    </source>
</evidence>
<organism evidence="5 6">
    <name type="scientific">Tumebacillus amylolyticus</name>
    <dbReference type="NCBI Taxonomy" id="2801339"/>
    <lineage>
        <taxon>Bacteria</taxon>
        <taxon>Bacillati</taxon>
        <taxon>Bacillota</taxon>
        <taxon>Bacilli</taxon>
        <taxon>Bacillales</taxon>
        <taxon>Alicyclobacillaceae</taxon>
        <taxon>Tumebacillus</taxon>
    </lineage>
</organism>
<dbReference type="Proteomes" id="UP000602284">
    <property type="component" value="Unassembled WGS sequence"/>
</dbReference>
<keyword evidence="2 4" id="KW-0472">Membrane</keyword>
<dbReference type="EMBL" id="JAEQNB010000008">
    <property type="protein sequence ID" value="MBL0389024.1"/>
    <property type="molecule type" value="Genomic_DNA"/>
</dbReference>
<keyword evidence="6" id="KW-1185">Reference proteome</keyword>
<feature type="transmembrane region" description="Helical" evidence="4">
    <location>
        <begin position="423"/>
        <end position="442"/>
    </location>
</feature>
<accession>A0ABS1JFI6</accession>